<sequence>MWMEEVDEFFKGYMPYYVLIFLPLFIIISPINPIQASHEFPIYRMQHFDLHGIPHGSRSASFNLEARSLTNWKSLRHCVVARIKDLTIDQFRDIRVKAGALLIIVPDDLSVLSKEEKQHISILENTIMSQEVSIPIYFIRDSPEFSEISTEIAEHSAVNDLKKSAAEALFSSIAANGYQVVVSPSTPSIRKDVKIATIQGQLVANSLKDKKISTIAIVAHYDSFGIAPELSFGADSNGSGMVIMFELIRLFSELYEDSKTHGKYNIIFLLTGGGKINYMGSKKWLEDQLDSLDGSIIHESAYIICLDTLAHSDSLYMHVSKPPKEGTSSHSFYKELKAVADRLSNLTVEGVHKKINLADDILAWEHERFSIRRLPSFTLSTVKTYRDNHRNSILDVKNSLNVDRLVQITRVIAETLANQIYNISNKAILGKVFDIDRSHIEAWLDIIGNQPRSTQILSNKDNYLLKIFRDYFDKHLIDTKVFYASPDKRDPEFNFYDVTKSTVNIYSVKPAVFDLFLTLAIAVYITTIYFLIQKFPAFYNLACCLTSSAKMR</sequence>
<dbReference type="SUPFAM" id="SSF53187">
    <property type="entry name" value="Zn-dependent exopeptidases"/>
    <property type="match status" value="1"/>
</dbReference>
<evidence type="ECO:0000256" key="8">
    <source>
        <dbReference type="ARBA" id="ARBA00023180"/>
    </source>
</evidence>
<comment type="caution">
    <text evidence="12">The sequence shown here is derived from an EMBL/GenBank/DDBJ whole genome shotgun (WGS) entry which is preliminary data.</text>
</comment>
<dbReference type="InterPro" id="IPR016574">
    <property type="entry name" value="Nicalin"/>
</dbReference>
<organism evidence="12 13">
    <name type="scientific">Cryptolaemus montrouzieri</name>
    <dbReference type="NCBI Taxonomy" id="559131"/>
    <lineage>
        <taxon>Eukaryota</taxon>
        <taxon>Metazoa</taxon>
        <taxon>Ecdysozoa</taxon>
        <taxon>Arthropoda</taxon>
        <taxon>Hexapoda</taxon>
        <taxon>Insecta</taxon>
        <taxon>Pterygota</taxon>
        <taxon>Neoptera</taxon>
        <taxon>Endopterygota</taxon>
        <taxon>Coleoptera</taxon>
        <taxon>Polyphaga</taxon>
        <taxon>Cucujiformia</taxon>
        <taxon>Coccinelloidea</taxon>
        <taxon>Coccinellidae</taxon>
        <taxon>Scymninae</taxon>
        <taxon>Scymnini</taxon>
        <taxon>Cryptolaemus</taxon>
    </lineage>
</organism>
<feature type="domain" description="Peptidase M28" evidence="11">
    <location>
        <begin position="209"/>
        <end position="382"/>
    </location>
</feature>
<keyword evidence="7 10" id="KW-0472">Membrane</keyword>
<keyword evidence="6 10" id="KW-1133">Transmembrane helix</keyword>
<comment type="similarity">
    <text evidence="2 9">Belongs to the nicastrin family.</text>
</comment>
<evidence type="ECO:0000256" key="6">
    <source>
        <dbReference type="ARBA" id="ARBA00022989"/>
    </source>
</evidence>
<keyword evidence="5" id="KW-0256">Endoplasmic reticulum</keyword>
<gene>
    <name evidence="12" type="ORF">HHI36_003303</name>
</gene>
<dbReference type="Proteomes" id="UP001516400">
    <property type="component" value="Unassembled WGS sequence"/>
</dbReference>
<dbReference type="InterPro" id="IPR007484">
    <property type="entry name" value="Peptidase_M28"/>
</dbReference>
<dbReference type="CDD" id="cd03882">
    <property type="entry name" value="M28_nicalin_like"/>
    <property type="match status" value="1"/>
</dbReference>
<evidence type="ECO:0000256" key="2">
    <source>
        <dbReference type="ARBA" id="ARBA00007717"/>
    </source>
</evidence>
<dbReference type="PANTHER" id="PTHR31826">
    <property type="entry name" value="NICALIN"/>
    <property type="match status" value="1"/>
</dbReference>
<evidence type="ECO:0000256" key="5">
    <source>
        <dbReference type="ARBA" id="ARBA00022824"/>
    </source>
</evidence>
<dbReference type="GO" id="GO:0005789">
    <property type="term" value="C:endoplasmic reticulum membrane"/>
    <property type="evidence" value="ECO:0007669"/>
    <property type="project" value="UniProtKB-SubCell"/>
</dbReference>
<evidence type="ECO:0000313" key="13">
    <source>
        <dbReference type="Proteomes" id="UP001516400"/>
    </source>
</evidence>
<proteinExistence type="inferred from homology"/>
<accession>A0ABD2PD09</accession>
<evidence type="ECO:0000256" key="3">
    <source>
        <dbReference type="ARBA" id="ARBA00022692"/>
    </source>
</evidence>
<feature type="transmembrane region" description="Helical" evidence="10">
    <location>
        <begin position="12"/>
        <end position="31"/>
    </location>
</feature>
<reference evidence="12 13" key="1">
    <citation type="journal article" date="2021" name="BMC Biol.">
        <title>Horizontally acquired antibacterial genes associated with adaptive radiation of ladybird beetles.</title>
        <authorList>
            <person name="Li H.S."/>
            <person name="Tang X.F."/>
            <person name="Huang Y.H."/>
            <person name="Xu Z.Y."/>
            <person name="Chen M.L."/>
            <person name="Du X.Y."/>
            <person name="Qiu B.Y."/>
            <person name="Chen P.T."/>
            <person name="Zhang W."/>
            <person name="Slipinski A."/>
            <person name="Escalona H.E."/>
            <person name="Waterhouse R.M."/>
            <person name="Zwick A."/>
            <person name="Pang H."/>
        </authorList>
    </citation>
    <scope>NUCLEOTIDE SEQUENCE [LARGE SCALE GENOMIC DNA]</scope>
    <source>
        <strain evidence="12">SYSU2018</strain>
    </source>
</reference>
<dbReference type="Pfam" id="PF04389">
    <property type="entry name" value="Peptidase_M28"/>
    <property type="match status" value="1"/>
</dbReference>
<keyword evidence="3 10" id="KW-0812">Transmembrane</keyword>
<keyword evidence="8" id="KW-0325">Glycoprotein</keyword>
<keyword evidence="13" id="KW-1185">Reference proteome</keyword>
<name>A0ABD2PD09_9CUCU</name>
<evidence type="ECO:0000256" key="1">
    <source>
        <dbReference type="ARBA" id="ARBA00004389"/>
    </source>
</evidence>
<evidence type="ECO:0000256" key="9">
    <source>
        <dbReference type="PIRNR" id="PIRNR011018"/>
    </source>
</evidence>
<feature type="transmembrane region" description="Helical" evidence="10">
    <location>
        <begin position="511"/>
        <end position="532"/>
    </location>
</feature>
<evidence type="ECO:0000256" key="4">
    <source>
        <dbReference type="ARBA" id="ARBA00022729"/>
    </source>
</evidence>
<keyword evidence="4" id="KW-0732">Signal</keyword>
<dbReference type="PIRSF" id="PIRSF011018">
    <property type="entry name" value="Nicalin"/>
    <property type="match status" value="1"/>
</dbReference>
<dbReference type="AlphaFoldDB" id="A0ABD2PD09"/>
<protein>
    <recommendedName>
        <fullName evidence="9">Nicalin</fullName>
    </recommendedName>
</protein>
<evidence type="ECO:0000256" key="7">
    <source>
        <dbReference type="ARBA" id="ARBA00023136"/>
    </source>
</evidence>
<dbReference type="EMBL" id="JABFTP020000185">
    <property type="protein sequence ID" value="KAL3288856.1"/>
    <property type="molecule type" value="Genomic_DNA"/>
</dbReference>
<dbReference type="Gene3D" id="3.40.630.10">
    <property type="entry name" value="Zn peptidases"/>
    <property type="match status" value="1"/>
</dbReference>
<evidence type="ECO:0000313" key="12">
    <source>
        <dbReference type="EMBL" id="KAL3288856.1"/>
    </source>
</evidence>
<evidence type="ECO:0000256" key="10">
    <source>
        <dbReference type="SAM" id="Phobius"/>
    </source>
</evidence>
<comment type="subcellular location">
    <subcellularLocation>
        <location evidence="1">Endoplasmic reticulum membrane</location>
        <topology evidence="1">Single-pass membrane protein</topology>
    </subcellularLocation>
</comment>
<evidence type="ECO:0000259" key="11">
    <source>
        <dbReference type="Pfam" id="PF04389"/>
    </source>
</evidence>